<dbReference type="Proteomes" id="UP000887567">
    <property type="component" value="Unplaced"/>
</dbReference>
<dbReference type="AlphaFoldDB" id="A0A913WWM6"/>
<evidence type="ECO:0000313" key="2">
    <source>
        <dbReference type="EnsemblMetazoa" id="XP_020895247.2"/>
    </source>
</evidence>
<organism evidence="2 3">
    <name type="scientific">Exaiptasia diaphana</name>
    <name type="common">Tropical sea anemone</name>
    <name type="synonym">Aiptasia pulchella</name>
    <dbReference type="NCBI Taxonomy" id="2652724"/>
    <lineage>
        <taxon>Eukaryota</taxon>
        <taxon>Metazoa</taxon>
        <taxon>Cnidaria</taxon>
        <taxon>Anthozoa</taxon>
        <taxon>Hexacorallia</taxon>
        <taxon>Actiniaria</taxon>
        <taxon>Aiptasiidae</taxon>
        <taxon>Exaiptasia</taxon>
    </lineage>
</organism>
<proteinExistence type="predicted"/>
<reference evidence="2" key="1">
    <citation type="submission" date="2022-11" db="UniProtKB">
        <authorList>
            <consortium name="EnsemblMetazoa"/>
        </authorList>
    </citation>
    <scope>IDENTIFICATION</scope>
</reference>
<keyword evidence="1" id="KW-1133">Transmembrane helix</keyword>
<name>A0A913WWM6_EXADI</name>
<dbReference type="PANTHER" id="PTHR12011">
    <property type="entry name" value="ADHESION G-PROTEIN COUPLED RECEPTOR"/>
    <property type="match status" value="1"/>
</dbReference>
<dbReference type="GO" id="GO:0005886">
    <property type="term" value="C:plasma membrane"/>
    <property type="evidence" value="ECO:0007669"/>
    <property type="project" value="TreeGrafter"/>
</dbReference>
<dbReference type="Gene3D" id="1.20.1070.10">
    <property type="entry name" value="Rhodopsin 7-helix transmembrane proteins"/>
    <property type="match status" value="1"/>
</dbReference>
<feature type="transmembrane region" description="Helical" evidence="1">
    <location>
        <begin position="6"/>
        <end position="23"/>
    </location>
</feature>
<dbReference type="RefSeq" id="XP_020895247.2">
    <property type="nucleotide sequence ID" value="XM_021039588.2"/>
</dbReference>
<dbReference type="PANTHER" id="PTHR12011:SF347">
    <property type="entry name" value="FI21270P1-RELATED"/>
    <property type="match status" value="1"/>
</dbReference>
<dbReference type="GO" id="GO:0004930">
    <property type="term" value="F:G protein-coupled receptor activity"/>
    <property type="evidence" value="ECO:0007669"/>
    <property type="project" value="InterPro"/>
</dbReference>
<sequence length="94" mass="10685">MAYFFTIFNSLQGVFIFLFHCIGDEKVRREYLRILCCRDKGPAYTIASKTPKSEDSASEGKLLKSTDKGDSKVMNFNTASTVRKKHFLACIIVH</sequence>
<dbReference type="KEGG" id="epa:110234222"/>
<dbReference type="InterPro" id="IPR017983">
    <property type="entry name" value="GPCR_2_secretin-like_CS"/>
</dbReference>
<keyword evidence="1" id="KW-0472">Membrane</keyword>
<dbReference type="GeneID" id="110234222"/>
<accession>A0A913WWM6</accession>
<dbReference type="PROSITE" id="PS00650">
    <property type="entry name" value="G_PROTEIN_RECEP_F2_2"/>
    <property type="match status" value="1"/>
</dbReference>
<protein>
    <submittedName>
        <fullName evidence="2">Uncharacterized protein</fullName>
    </submittedName>
</protein>
<dbReference type="OrthoDB" id="1100386at2759"/>
<keyword evidence="3" id="KW-1185">Reference proteome</keyword>
<evidence type="ECO:0000313" key="3">
    <source>
        <dbReference type="Proteomes" id="UP000887567"/>
    </source>
</evidence>
<evidence type="ECO:0000256" key="1">
    <source>
        <dbReference type="SAM" id="Phobius"/>
    </source>
</evidence>
<keyword evidence="1" id="KW-0812">Transmembrane</keyword>
<dbReference type="EnsemblMetazoa" id="XM_021039588.2">
    <property type="protein sequence ID" value="XP_020895247.2"/>
    <property type="gene ID" value="LOC110234222"/>
</dbReference>